<dbReference type="Gene3D" id="3.40.50.2000">
    <property type="entry name" value="Glycogen Phosphorylase B"/>
    <property type="match status" value="1"/>
</dbReference>
<protein>
    <submittedName>
        <fullName evidence="2">Glycosyltransferase</fullName>
    </submittedName>
</protein>
<dbReference type="EMBL" id="JBHMAX010000015">
    <property type="protein sequence ID" value="MFB9732007.1"/>
    <property type="molecule type" value="Genomic_DNA"/>
</dbReference>
<feature type="domain" description="Glycosyl transferase family 28 C-terminal" evidence="1">
    <location>
        <begin position="236"/>
        <end position="282"/>
    </location>
</feature>
<evidence type="ECO:0000313" key="2">
    <source>
        <dbReference type="EMBL" id="MFB9732007.1"/>
    </source>
</evidence>
<name>A0ABV5V2J0_9MICO</name>
<comment type="caution">
    <text evidence="2">The sequence shown here is derived from an EMBL/GenBank/DDBJ whole genome shotgun (WGS) entry which is preliminary data.</text>
</comment>
<dbReference type="Proteomes" id="UP001589613">
    <property type="component" value="Unassembled WGS sequence"/>
</dbReference>
<reference evidence="2 3" key="1">
    <citation type="submission" date="2024-09" db="EMBL/GenBank/DDBJ databases">
        <authorList>
            <person name="Sun Q."/>
            <person name="Mori K."/>
        </authorList>
    </citation>
    <scope>NUCLEOTIDE SEQUENCE [LARGE SCALE GENOMIC DNA]</scope>
    <source>
        <strain evidence="2 3">JCM 12763</strain>
    </source>
</reference>
<dbReference type="RefSeq" id="WP_141337708.1">
    <property type="nucleotide sequence ID" value="NZ_JBHMAX010000015.1"/>
</dbReference>
<evidence type="ECO:0000313" key="3">
    <source>
        <dbReference type="Proteomes" id="UP001589613"/>
    </source>
</evidence>
<keyword evidence="3" id="KW-1185">Reference proteome</keyword>
<accession>A0ABV5V2J0</accession>
<gene>
    <name evidence="2" type="ORF">ACFFN0_08115</name>
</gene>
<dbReference type="InterPro" id="IPR007235">
    <property type="entry name" value="Glyco_trans_28_C"/>
</dbReference>
<organism evidence="2 3">
    <name type="scientific">Ornithinimicrobium kibberense</name>
    <dbReference type="NCBI Taxonomy" id="282060"/>
    <lineage>
        <taxon>Bacteria</taxon>
        <taxon>Bacillati</taxon>
        <taxon>Actinomycetota</taxon>
        <taxon>Actinomycetes</taxon>
        <taxon>Micrococcales</taxon>
        <taxon>Ornithinimicrobiaceae</taxon>
        <taxon>Ornithinimicrobium</taxon>
    </lineage>
</organism>
<dbReference type="SUPFAM" id="SSF53756">
    <property type="entry name" value="UDP-Glycosyltransferase/glycogen phosphorylase"/>
    <property type="match status" value="1"/>
</dbReference>
<proteinExistence type="predicted"/>
<sequence>MIGYYVHHQGSGHVRRAAAVARRTQHDVVGLGSGPRPPEWDGAWVALPRDDDPPVTDPEGADVTAGGVLHWVPRHHPGLRARHRVIADWIEEERPALVVVDVSVEVTLLVRLCGVPVVVGAMPGDRTDRPHRLAYDVAEALLAPWPAQAHPDNGWPQAWTDKTWHVGGISALDLGAGDDPGGMPSRAAGAGASGPRDVLVLWGTGGDDPDQGGYAEAQRATPGWRWTFRGGRLPAADDLAAELRTADVVVCHAGQGSVADVALLRRPAVVLAQPRPHAEQEATVRAVARMGIAATGVGWPSAQEWPGLLEEALATGGAGWQRWGGDGALAAAAHLDGLADRFSLEVTPPPQGSTEGPA</sequence>
<evidence type="ECO:0000259" key="1">
    <source>
        <dbReference type="Pfam" id="PF04101"/>
    </source>
</evidence>
<dbReference type="Pfam" id="PF04101">
    <property type="entry name" value="Glyco_tran_28_C"/>
    <property type="match status" value="1"/>
</dbReference>